<dbReference type="Proteomes" id="UP000006253">
    <property type="component" value="Unassembled WGS sequence"/>
</dbReference>
<evidence type="ECO:0000313" key="2">
    <source>
        <dbReference type="Proteomes" id="UP000006253"/>
    </source>
</evidence>
<organism evidence="1 2">
    <name type="scientific">Leptospira kirschneri str. H1</name>
    <dbReference type="NCBI Taxonomy" id="1049966"/>
    <lineage>
        <taxon>Bacteria</taxon>
        <taxon>Pseudomonadati</taxon>
        <taxon>Spirochaetota</taxon>
        <taxon>Spirochaetia</taxon>
        <taxon>Leptospirales</taxon>
        <taxon>Leptospiraceae</taxon>
        <taxon>Leptospira</taxon>
    </lineage>
</organism>
<accession>A0A0E2BJH5</accession>
<sequence>MKFILRKFLDLTQKLKVNFTEDTGLSKIAFNSELLTFLKEILHS</sequence>
<comment type="caution">
    <text evidence="1">The sequence shown here is derived from an EMBL/GenBank/DDBJ whole genome shotgun (WGS) entry which is preliminary data.</text>
</comment>
<proteinExistence type="predicted"/>
<dbReference type="AlphaFoldDB" id="A0A0E2BJH5"/>
<dbReference type="EMBL" id="AHMY02000010">
    <property type="protein sequence ID" value="EKO17471.1"/>
    <property type="molecule type" value="Genomic_DNA"/>
</dbReference>
<name>A0A0E2BJH5_9LEPT</name>
<reference evidence="1 2" key="1">
    <citation type="submission" date="2012-10" db="EMBL/GenBank/DDBJ databases">
        <authorList>
            <person name="Harkins D.M."/>
            <person name="Durkin A.S."/>
            <person name="Brinkac L.M."/>
            <person name="Selengut J.D."/>
            <person name="Sanka R."/>
            <person name="DePew J."/>
            <person name="Purushe J."/>
            <person name="Peacock S.J."/>
            <person name="Thaipadungpanit J."/>
            <person name="Wuthiekanun V.W."/>
            <person name="Day N.P."/>
            <person name="Vinetz J.M."/>
            <person name="Sutton G.G."/>
            <person name="Nelson W.C."/>
            <person name="Fouts D.E."/>
        </authorList>
    </citation>
    <scope>NUCLEOTIDE SEQUENCE [LARGE SCALE GENOMIC DNA]</scope>
    <source>
        <strain evidence="1 2">H1</strain>
    </source>
</reference>
<protein>
    <submittedName>
        <fullName evidence="1">Uncharacterized protein</fullName>
    </submittedName>
</protein>
<evidence type="ECO:0000313" key="1">
    <source>
        <dbReference type="EMBL" id="EKO17471.1"/>
    </source>
</evidence>
<gene>
    <name evidence="1" type="ORF">LEP1GSC081_0491</name>
</gene>